<evidence type="ECO:0000313" key="2">
    <source>
        <dbReference type="EMBL" id="MFC5178981.1"/>
    </source>
</evidence>
<feature type="compositionally biased region" description="Basic and acidic residues" evidence="1">
    <location>
        <begin position="129"/>
        <end position="143"/>
    </location>
</feature>
<proteinExistence type="predicted"/>
<protein>
    <submittedName>
        <fullName evidence="2">Uncharacterized protein</fullName>
    </submittedName>
</protein>
<evidence type="ECO:0000256" key="1">
    <source>
        <dbReference type="SAM" id="MobiDB-lite"/>
    </source>
</evidence>
<reference evidence="3" key="1">
    <citation type="journal article" date="2019" name="Int. J. Syst. Evol. Microbiol.">
        <title>The Global Catalogue of Microorganisms (GCM) 10K type strain sequencing project: providing services to taxonomists for standard genome sequencing and annotation.</title>
        <authorList>
            <consortium name="The Broad Institute Genomics Platform"/>
            <consortium name="The Broad Institute Genome Sequencing Center for Infectious Disease"/>
            <person name="Wu L."/>
            <person name="Ma J."/>
        </authorList>
    </citation>
    <scope>NUCLEOTIDE SEQUENCE [LARGE SCALE GENOMIC DNA]</scope>
    <source>
        <strain evidence="3">DFY41</strain>
    </source>
</reference>
<feature type="region of interest" description="Disordered" evidence="1">
    <location>
        <begin position="127"/>
        <end position="165"/>
    </location>
</feature>
<feature type="region of interest" description="Disordered" evidence="1">
    <location>
        <begin position="1"/>
        <end position="33"/>
    </location>
</feature>
<evidence type="ECO:0000313" key="3">
    <source>
        <dbReference type="Proteomes" id="UP001596087"/>
    </source>
</evidence>
<accession>A0ABW0BNW7</accession>
<organism evidence="2 3">
    <name type="scientific">Nocardioides taihuensis</name>
    <dbReference type="NCBI Taxonomy" id="1835606"/>
    <lineage>
        <taxon>Bacteria</taxon>
        <taxon>Bacillati</taxon>
        <taxon>Actinomycetota</taxon>
        <taxon>Actinomycetes</taxon>
        <taxon>Propionibacteriales</taxon>
        <taxon>Nocardioidaceae</taxon>
        <taxon>Nocardioides</taxon>
    </lineage>
</organism>
<dbReference type="EMBL" id="JBHSKD010000027">
    <property type="protein sequence ID" value="MFC5178981.1"/>
    <property type="molecule type" value="Genomic_DNA"/>
</dbReference>
<gene>
    <name evidence="2" type="ORF">ACFPGP_20025</name>
</gene>
<sequence length="165" mass="16882">MSDARDGTPPGDGPDDGPRDGIGAEAGQEAVGSVGEEAAKLFGALSDWARDQGSDLGSGLSGLAAHAATTAREVNEHVATGAPECSYCPICRTVHVVRQASPEVRTQLALAASSLMQAAAGLLATAVPQEERRRGEPVEHIDLDLDEDGGNGAGGVPDDDWPEEE</sequence>
<dbReference type="RefSeq" id="WP_378592800.1">
    <property type="nucleotide sequence ID" value="NZ_JBHSKD010000027.1"/>
</dbReference>
<dbReference type="Proteomes" id="UP001596087">
    <property type="component" value="Unassembled WGS sequence"/>
</dbReference>
<comment type="caution">
    <text evidence="2">The sequence shown here is derived from an EMBL/GenBank/DDBJ whole genome shotgun (WGS) entry which is preliminary data.</text>
</comment>
<keyword evidence="3" id="KW-1185">Reference proteome</keyword>
<name>A0ABW0BNW7_9ACTN</name>